<reference evidence="1" key="1">
    <citation type="journal article" date="2015" name="Nature">
        <title>Complex archaea that bridge the gap between prokaryotes and eukaryotes.</title>
        <authorList>
            <person name="Spang A."/>
            <person name="Saw J.H."/>
            <person name="Jorgensen S.L."/>
            <person name="Zaremba-Niedzwiedzka K."/>
            <person name="Martijn J."/>
            <person name="Lind A.E."/>
            <person name="van Eijk R."/>
            <person name="Schleper C."/>
            <person name="Guy L."/>
            <person name="Ettema T.J."/>
        </authorList>
    </citation>
    <scope>NUCLEOTIDE SEQUENCE</scope>
</reference>
<name>A0A0F9H9N4_9ZZZZ</name>
<dbReference type="AlphaFoldDB" id="A0A0F9H9N4"/>
<gene>
    <name evidence="1" type="ORF">LCGC14_1730930</name>
</gene>
<comment type="caution">
    <text evidence="1">The sequence shown here is derived from an EMBL/GenBank/DDBJ whole genome shotgun (WGS) entry which is preliminary data.</text>
</comment>
<accession>A0A0F9H9N4</accession>
<protein>
    <submittedName>
        <fullName evidence="1">Uncharacterized protein</fullName>
    </submittedName>
</protein>
<proteinExistence type="predicted"/>
<organism evidence="1">
    <name type="scientific">marine sediment metagenome</name>
    <dbReference type="NCBI Taxonomy" id="412755"/>
    <lineage>
        <taxon>unclassified sequences</taxon>
        <taxon>metagenomes</taxon>
        <taxon>ecological metagenomes</taxon>
    </lineage>
</organism>
<dbReference type="EMBL" id="LAZR01015705">
    <property type="protein sequence ID" value="KKM07745.1"/>
    <property type="molecule type" value="Genomic_DNA"/>
</dbReference>
<evidence type="ECO:0000313" key="1">
    <source>
        <dbReference type="EMBL" id="KKM07745.1"/>
    </source>
</evidence>
<feature type="non-terminal residue" evidence="1">
    <location>
        <position position="1"/>
    </location>
</feature>
<sequence length="77" mass="8432">ATEGENGNKDKESMYDALKTIDDETWSFLVGDSVNSNSLSARVRECELDDQGMPILPAELVNVIKVSEVFKIGARKG</sequence>